<dbReference type="GO" id="GO:0016620">
    <property type="term" value="F:oxidoreductase activity, acting on the aldehyde or oxo group of donors, NAD or NADP as acceptor"/>
    <property type="evidence" value="ECO:0007669"/>
    <property type="project" value="InterPro"/>
</dbReference>
<dbReference type="AlphaFoldDB" id="A0A4Q0SSV0"/>
<evidence type="ECO:0000256" key="1">
    <source>
        <dbReference type="ARBA" id="ARBA00009986"/>
    </source>
</evidence>
<comment type="similarity">
    <text evidence="1">Belongs to the aldehyde dehydrogenase family.</text>
</comment>
<dbReference type="InterPro" id="IPR016163">
    <property type="entry name" value="Ald_DH_C"/>
</dbReference>
<evidence type="ECO:0000256" key="2">
    <source>
        <dbReference type="ARBA" id="ARBA00023002"/>
    </source>
</evidence>
<dbReference type="PANTHER" id="PTHR42804:SF1">
    <property type="entry name" value="ALDEHYDE DEHYDROGENASE-RELATED"/>
    <property type="match status" value="1"/>
</dbReference>
<dbReference type="EMBL" id="RDSM01000008">
    <property type="protein sequence ID" value="RXH53737.1"/>
    <property type="molecule type" value="Genomic_DNA"/>
</dbReference>
<proteinExistence type="inferred from homology"/>
<dbReference type="Proteomes" id="UP000289437">
    <property type="component" value="Unassembled WGS sequence"/>
</dbReference>
<protein>
    <submittedName>
        <fullName evidence="4">Aldehyde dehydrogenase A</fullName>
    </submittedName>
</protein>
<dbReference type="PANTHER" id="PTHR42804">
    <property type="entry name" value="ALDEHYDE DEHYDROGENASE"/>
    <property type="match status" value="1"/>
</dbReference>
<dbReference type="Pfam" id="PF00171">
    <property type="entry name" value="Aldedh"/>
    <property type="match status" value="1"/>
</dbReference>
<sequence length="115" mass="12891">MEVHNPSLSIIENEVFGPVQTLQTFETEEEAILLANDTMYGLSACIWTKDAARQIRVSRQLDAGLISIDSWANLAMEFEEGRFKASGLGRLGGVAPLEDFLEYKQITQDYIPTQH</sequence>
<evidence type="ECO:0000313" key="4">
    <source>
        <dbReference type="EMBL" id="RXH53737.1"/>
    </source>
</evidence>
<name>A0A4Q0SSV0_9BACT</name>
<evidence type="ECO:0000313" key="5">
    <source>
        <dbReference type="Proteomes" id="UP000289437"/>
    </source>
</evidence>
<keyword evidence="2" id="KW-0560">Oxidoreductase</keyword>
<accession>A0A4Q0SSV0</accession>
<comment type="caution">
    <text evidence="4">The sequence shown here is derived from an EMBL/GenBank/DDBJ whole genome shotgun (WGS) entry which is preliminary data.</text>
</comment>
<evidence type="ECO:0000259" key="3">
    <source>
        <dbReference type="Pfam" id="PF00171"/>
    </source>
</evidence>
<gene>
    <name evidence="4" type="ORF">GRAN_5272</name>
</gene>
<organism evidence="4 5">
    <name type="scientific">Granulicella sibirica</name>
    <dbReference type="NCBI Taxonomy" id="2479048"/>
    <lineage>
        <taxon>Bacteria</taxon>
        <taxon>Pseudomonadati</taxon>
        <taxon>Acidobacteriota</taxon>
        <taxon>Terriglobia</taxon>
        <taxon>Terriglobales</taxon>
        <taxon>Acidobacteriaceae</taxon>
        <taxon>Granulicella</taxon>
    </lineage>
</organism>
<reference evidence="4 5" key="1">
    <citation type="submission" date="2018-11" db="EMBL/GenBank/DDBJ databases">
        <authorList>
            <person name="Mardanov A.V."/>
            <person name="Ravin N.V."/>
            <person name="Dedysh S.N."/>
        </authorList>
    </citation>
    <scope>NUCLEOTIDE SEQUENCE [LARGE SCALE GENOMIC DNA]</scope>
    <source>
        <strain evidence="4 5">AF10</strain>
    </source>
</reference>
<dbReference type="InterPro" id="IPR015590">
    <property type="entry name" value="Aldehyde_DH_dom"/>
</dbReference>
<dbReference type="SUPFAM" id="SSF53720">
    <property type="entry name" value="ALDH-like"/>
    <property type="match status" value="1"/>
</dbReference>
<dbReference type="InterPro" id="IPR016161">
    <property type="entry name" value="Ald_DH/histidinol_DH"/>
</dbReference>
<keyword evidence="5" id="KW-1185">Reference proteome</keyword>
<dbReference type="Gene3D" id="3.40.605.10">
    <property type="entry name" value="Aldehyde Dehydrogenase, Chain A, domain 1"/>
    <property type="match status" value="1"/>
</dbReference>
<dbReference type="Gene3D" id="3.40.309.10">
    <property type="entry name" value="Aldehyde Dehydrogenase, Chain A, domain 2"/>
    <property type="match status" value="1"/>
</dbReference>
<reference evidence="5" key="2">
    <citation type="submission" date="2019-02" db="EMBL/GenBank/DDBJ databases">
        <title>Granulicella sibirica sp. nov., a psychrotolerant acidobacterium isolated from an organic soil layer in forested tundra, West Siberia.</title>
        <authorList>
            <person name="Oshkin I.Y."/>
            <person name="Kulichevskaya I.S."/>
            <person name="Rijpstra W.I.C."/>
            <person name="Sinninghe Damste J.S."/>
            <person name="Rakitin A.L."/>
            <person name="Ravin N.V."/>
            <person name="Dedysh S.N."/>
        </authorList>
    </citation>
    <scope>NUCLEOTIDE SEQUENCE [LARGE SCALE GENOMIC DNA]</scope>
    <source>
        <strain evidence="5">AF10</strain>
    </source>
</reference>
<dbReference type="InterPro" id="IPR016162">
    <property type="entry name" value="Ald_DH_N"/>
</dbReference>
<feature type="domain" description="Aldehyde dehydrogenase" evidence="3">
    <location>
        <begin position="5"/>
        <end position="106"/>
    </location>
</feature>